<feature type="compositionally biased region" description="Polar residues" evidence="1">
    <location>
        <begin position="377"/>
        <end position="386"/>
    </location>
</feature>
<keyword evidence="3" id="KW-1185">Reference proteome</keyword>
<feature type="compositionally biased region" description="Low complexity" evidence="1">
    <location>
        <begin position="217"/>
        <end position="231"/>
    </location>
</feature>
<feature type="compositionally biased region" description="Acidic residues" evidence="1">
    <location>
        <begin position="313"/>
        <end position="323"/>
    </location>
</feature>
<sequence>MLVSSQANLKDLLANPNQTRMHDDSWRLRRSQSQRPALRLDIGHPTVVPTVPKVRPLPAPPPPQTAITTTASIFSSAASTPTTAASSAFSPVLRPLPPPPPLPTVKLPPVTPTTPTRTRVAPRGMRTKRSRSESSSAPRAQAELAFDAKVGSWVVVPSRRQPEVGVAPLNVQKRHGELMSPRSTKSKGKGKARAVDQMESLSENEPHPLQGLSPYTRSISRKPPSSYRPYPHALPPIPPPPLPNTTDAPPPLPPKPTPDIIYEYGAADDLPSDSSSTSSTENDLYRSYVDDGFERSRSPSPIQYARRNSIEGLYDDDDDDDDYLIPSNRRRNAARSTILEPLIFSDNPSPVDPFDDWDVDDQPRRGRQSELGHDSAHSFTSSTQTRGRARSAESVLRYVDMDISSPPQFTWEEEDSTRGRPRERKKDKDKKGAFGLRIFAD</sequence>
<evidence type="ECO:0000256" key="1">
    <source>
        <dbReference type="SAM" id="MobiDB-lite"/>
    </source>
</evidence>
<dbReference type="EMBL" id="FUEG01000014">
    <property type="protein sequence ID" value="SJL11506.1"/>
    <property type="molecule type" value="Genomic_DNA"/>
</dbReference>
<feature type="compositionally biased region" description="Basic and acidic residues" evidence="1">
    <location>
        <begin position="288"/>
        <end position="297"/>
    </location>
</feature>
<accession>A0A284RRW4</accession>
<name>A0A284RRW4_ARMOS</name>
<feature type="compositionally biased region" description="Low complexity" evidence="1">
    <location>
        <begin position="104"/>
        <end position="123"/>
    </location>
</feature>
<proteinExistence type="predicted"/>
<evidence type="ECO:0000313" key="2">
    <source>
        <dbReference type="EMBL" id="SJL11506.1"/>
    </source>
</evidence>
<feature type="compositionally biased region" description="Low complexity" evidence="1">
    <location>
        <begin position="65"/>
        <end position="93"/>
    </location>
</feature>
<feature type="region of interest" description="Disordered" evidence="1">
    <location>
        <begin position="167"/>
        <end position="441"/>
    </location>
</feature>
<reference evidence="3" key="1">
    <citation type="journal article" date="2017" name="Nat. Ecol. Evol.">
        <title>Genome expansion and lineage-specific genetic innovations in the forest pathogenic fungi Armillaria.</title>
        <authorList>
            <person name="Sipos G."/>
            <person name="Prasanna A.N."/>
            <person name="Walter M.C."/>
            <person name="O'Connor E."/>
            <person name="Balint B."/>
            <person name="Krizsan K."/>
            <person name="Kiss B."/>
            <person name="Hess J."/>
            <person name="Varga T."/>
            <person name="Slot J."/>
            <person name="Riley R."/>
            <person name="Boka B."/>
            <person name="Rigling D."/>
            <person name="Barry K."/>
            <person name="Lee J."/>
            <person name="Mihaltcheva S."/>
            <person name="LaButti K."/>
            <person name="Lipzen A."/>
            <person name="Waldron R."/>
            <person name="Moloney N.M."/>
            <person name="Sperisen C."/>
            <person name="Kredics L."/>
            <person name="Vagvoelgyi C."/>
            <person name="Patrignani A."/>
            <person name="Fitzpatrick D."/>
            <person name="Nagy I."/>
            <person name="Doyle S."/>
            <person name="Anderson J.B."/>
            <person name="Grigoriev I.V."/>
            <person name="Gueldener U."/>
            <person name="Muensterkoetter M."/>
            <person name="Nagy L.G."/>
        </authorList>
    </citation>
    <scope>NUCLEOTIDE SEQUENCE [LARGE SCALE GENOMIC DNA]</scope>
    <source>
        <strain evidence="3">C18/9</strain>
    </source>
</reference>
<dbReference type="AlphaFoldDB" id="A0A284RRW4"/>
<feature type="compositionally biased region" description="Pro residues" evidence="1">
    <location>
        <begin position="94"/>
        <end position="103"/>
    </location>
</feature>
<feature type="compositionally biased region" description="Pro residues" evidence="1">
    <location>
        <begin position="55"/>
        <end position="64"/>
    </location>
</feature>
<dbReference type="OMA" id="FTWEEED"/>
<gene>
    <name evidence="2" type="ORF">ARMOST_14910</name>
</gene>
<feature type="compositionally biased region" description="Pro residues" evidence="1">
    <location>
        <begin position="232"/>
        <end position="257"/>
    </location>
</feature>
<feature type="compositionally biased region" description="Basic and acidic residues" evidence="1">
    <location>
        <begin position="361"/>
        <end position="376"/>
    </location>
</feature>
<dbReference type="Proteomes" id="UP000219338">
    <property type="component" value="Unassembled WGS sequence"/>
</dbReference>
<feature type="compositionally biased region" description="Low complexity" evidence="1">
    <location>
        <begin position="45"/>
        <end position="54"/>
    </location>
</feature>
<dbReference type="OrthoDB" id="3035547at2759"/>
<feature type="region of interest" description="Disordered" evidence="1">
    <location>
        <begin position="1"/>
        <end position="140"/>
    </location>
</feature>
<feature type="compositionally biased region" description="Basic and acidic residues" evidence="1">
    <location>
        <begin position="416"/>
        <end position="432"/>
    </location>
</feature>
<protein>
    <submittedName>
        <fullName evidence="2">Uncharacterized protein</fullName>
    </submittedName>
</protein>
<evidence type="ECO:0000313" key="3">
    <source>
        <dbReference type="Proteomes" id="UP000219338"/>
    </source>
</evidence>
<organism evidence="2 3">
    <name type="scientific">Armillaria ostoyae</name>
    <name type="common">Armillaria root rot fungus</name>
    <dbReference type="NCBI Taxonomy" id="47428"/>
    <lineage>
        <taxon>Eukaryota</taxon>
        <taxon>Fungi</taxon>
        <taxon>Dikarya</taxon>
        <taxon>Basidiomycota</taxon>
        <taxon>Agaricomycotina</taxon>
        <taxon>Agaricomycetes</taxon>
        <taxon>Agaricomycetidae</taxon>
        <taxon>Agaricales</taxon>
        <taxon>Marasmiineae</taxon>
        <taxon>Physalacriaceae</taxon>
        <taxon>Armillaria</taxon>
    </lineage>
</organism>
<dbReference type="PRINTS" id="PR01217">
    <property type="entry name" value="PRICHEXTENSN"/>
</dbReference>